<gene>
    <name evidence="1" type="ORF">SAMN04488057_102185</name>
</gene>
<name>A0A1M7JVZ0_9BACT</name>
<proteinExistence type="predicted"/>
<dbReference type="EMBL" id="FRCY01000002">
    <property type="protein sequence ID" value="SHM57232.1"/>
    <property type="molecule type" value="Genomic_DNA"/>
</dbReference>
<evidence type="ECO:0000313" key="1">
    <source>
        <dbReference type="EMBL" id="SHM57232.1"/>
    </source>
</evidence>
<dbReference type="Proteomes" id="UP000184513">
    <property type="component" value="Unassembled WGS sequence"/>
</dbReference>
<protein>
    <submittedName>
        <fullName evidence="1">Uncharacterized protein</fullName>
    </submittedName>
</protein>
<dbReference type="AlphaFoldDB" id="A0A1M7JVZ0"/>
<reference evidence="1 2" key="1">
    <citation type="submission" date="2016-11" db="EMBL/GenBank/DDBJ databases">
        <authorList>
            <person name="Jaros S."/>
            <person name="Januszkiewicz K."/>
            <person name="Wedrychowicz H."/>
        </authorList>
    </citation>
    <scope>NUCLEOTIDE SEQUENCE [LARGE SCALE GENOMIC DNA]</scope>
    <source>
        <strain evidence="1 2">CGMCC 1.6102</strain>
    </source>
</reference>
<keyword evidence="2" id="KW-1185">Reference proteome</keyword>
<accession>A0A1M7JVZ0</accession>
<sequence length="67" mass="7818">MYFFIINGIIKNGGQKIMLFVKFLTKDNTDNSFLMIKYNNYNTNMVILRIYELSGLGIFVNPFANKL</sequence>
<dbReference type="STRING" id="388280.SAMN04488057_102185"/>
<organism evidence="1 2">
    <name type="scientific">Cyclobacterium lianum</name>
    <dbReference type="NCBI Taxonomy" id="388280"/>
    <lineage>
        <taxon>Bacteria</taxon>
        <taxon>Pseudomonadati</taxon>
        <taxon>Bacteroidota</taxon>
        <taxon>Cytophagia</taxon>
        <taxon>Cytophagales</taxon>
        <taxon>Cyclobacteriaceae</taxon>
        <taxon>Cyclobacterium</taxon>
    </lineage>
</organism>
<evidence type="ECO:0000313" key="2">
    <source>
        <dbReference type="Proteomes" id="UP000184513"/>
    </source>
</evidence>